<accession>A0A7J5JC05</accession>
<dbReference type="GO" id="GO:0005886">
    <property type="term" value="C:plasma membrane"/>
    <property type="evidence" value="ECO:0007669"/>
    <property type="project" value="UniProtKB-SubCell"/>
</dbReference>
<feature type="transmembrane region" description="Helical" evidence="7">
    <location>
        <begin position="89"/>
        <end position="110"/>
    </location>
</feature>
<feature type="transmembrane region" description="Helical" evidence="7">
    <location>
        <begin position="7"/>
        <end position="25"/>
    </location>
</feature>
<dbReference type="GO" id="GO:0016413">
    <property type="term" value="F:O-acetyltransferase activity"/>
    <property type="evidence" value="ECO:0007669"/>
    <property type="project" value="TreeGrafter"/>
</dbReference>
<name>A0A7J5JC05_BACT4</name>
<evidence type="ECO:0000256" key="5">
    <source>
        <dbReference type="ARBA" id="ARBA00022989"/>
    </source>
</evidence>
<evidence type="ECO:0000256" key="1">
    <source>
        <dbReference type="ARBA" id="ARBA00004651"/>
    </source>
</evidence>
<dbReference type="RefSeq" id="WP_130042300.1">
    <property type="nucleotide sequence ID" value="NZ_CAXKYD010000036.1"/>
</dbReference>
<evidence type="ECO:0000256" key="6">
    <source>
        <dbReference type="ARBA" id="ARBA00023136"/>
    </source>
</evidence>
<dbReference type="AlphaFoldDB" id="A0A7J5JC05"/>
<evidence type="ECO:0000256" key="7">
    <source>
        <dbReference type="SAM" id="Phobius"/>
    </source>
</evidence>
<feature type="transmembrane region" description="Helical" evidence="7">
    <location>
        <begin position="171"/>
        <end position="189"/>
    </location>
</feature>
<feature type="domain" description="Acyltransferase 3" evidence="8">
    <location>
        <begin position="10"/>
        <end position="343"/>
    </location>
</feature>
<dbReference type="EMBL" id="WCSB01000040">
    <property type="protein sequence ID" value="KAB4447584.1"/>
    <property type="molecule type" value="Genomic_DNA"/>
</dbReference>
<keyword evidence="9" id="KW-0808">Transferase</keyword>
<reference evidence="9 10" key="1">
    <citation type="journal article" date="2019" name="Nat. Med.">
        <title>A library of human gut bacterial isolates paired with longitudinal multiomics data enables mechanistic microbiome research.</title>
        <authorList>
            <person name="Poyet M."/>
            <person name="Groussin M."/>
            <person name="Gibbons S.M."/>
            <person name="Avila-Pacheco J."/>
            <person name="Jiang X."/>
            <person name="Kearney S.M."/>
            <person name="Perrotta A.R."/>
            <person name="Berdy B."/>
            <person name="Zhao S."/>
            <person name="Lieberman T.D."/>
            <person name="Swanson P.K."/>
            <person name="Smith M."/>
            <person name="Roesemann S."/>
            <person name="Alexander J.E."/>
            <person name="Rich S.A."/>
            <person name="Livny J."/>
            <person name="Vlamakis H."/>
            <person name="Clish C."/>
            <person name="Bullock K."/>
            <person name="Deik A."/>
            <person name="Scott J."/>
            <person name="Pierce K.A."/>
            <person name="Xavier R.J."/>
            <person name="Alm E.J."/>
        </authorList>
    </citation>
    <scope>NUCLEOTIDE SEQUENCE [LARGE SCALE GENOMIC DNA]</scope>
    <source>
        <strain evidence="9 10">BIOML-A165</strain>
    </source>
</reference>
<dbReference type="PANTHER" id="PTHR40074:SF2">
    <property type="entry name" value="O-ACETYLTRANSFERASE WECH"/>
    <property type="match status" value="1"/>
</dbReference>
<evidence type="ECO:0000256" key="2">
    <source>
        <dbReference type="ARBA" id="ARBA00007400"/>
    </source>
</evidence>
<protein>
    <submittedName>
        <fullName evidence="9">Acyltransferase</fullName>
    </submittedName>
</protein>
<feature type="transmembrane region" description="Helical" evidence="7">
    <location>
        <begin position="259"/>
        <end position="280"/>
    </location>
</feature>
<comment type="caution">
    <text evidence="9">The sequence shown here is derived from an EMBL/GenBank/DDBJ whole genome shotgun (WGS) entry which is preliminary data.</text>
</comment>
<dbReference type="Proteomes" id="UP000460317">
    <property type="component" value="Unassembled WGS sequence"/>
</dbReference>
<keyword evidence="4 7" id="KW-0812">Transmembrane</keyword>
<gene>
    <name evidence="9" type="ORF">GAN93_23755</name>
</gene>
<comment type="subcellular location">
    <subcellularLocation>
        <location evidence="1">Cell membrane</location>
        <topology evidence="1">Multi-pass membrane protein</topology>
    </subcellularLocation>
</comment>
<keyword evidence="9" id="KW-0012">Acyltransferase</keyword>
<evidence type="ECO:0000313" key="10">
    <source>
        <dbReference type="Proteomes" id="UP000460317"/>
    </source>
</evidence>
<keyword evidence="6 7" id="KW-0472">Membrane</keyword>
<sequence>MNKDKIFLSWLSPLKFVLTCLIVYIHSYNAQNYGLIYNLGIHSSTLWIEDIVSQNLAHIAVPLFFAISGYLYFRTLTFANLKEKLKRRVSSLCVPFIIWNAIYFLLFYIITHVPMIADTLNSTAVVEFDYKSLVGALFFYKQNYIMWFVYQLILYVFFLGPCLLLILKNIYVSLLTILILAVVYSIGYLELPNLSENTMMIGIYPDMLAYFIFGGFLSIYEIIPPSKLDRKKAKIIALLCFIVSQVIWSFNHAEYKDWYLYSLNFLFNIISICSILFFISSFSDKHKSNINIFDYSFFIFAIHPFLLECVQKAFYINLTHSEWVALIDYILSPMITICICVVIGKLIRKMSYPLYKILGGR</sequence>
<comment type="similarity">
    <text evidence="2">Belongs to the acyltransferase 3 family.</text>
</comment>
<feature type="transmembrane region" description="Helical" evidence="7">
    <location>
        <begin position="201"/>
        <end position="223"/>
    </location>
</feature>
<feature type="transmembrane region" description="Helical" evidence="7">
    <location>
        <begin position="292"/>
        <end position="314"/>
    </location>
</feature>
<dbReference type="Pfam" id="PF01757">
    <property type="entry name" value="Acyl_transf_3"/>
    <property type="match status" value="1"/>
</dbReference>
<proteinExistence type="inferred from homology"/>
<dbReference type="PANTHER" id="PTHR40074">
    <property type="entry name" value="O-ACETYLTRANSFERASE WECH"/>
    <property type="match status" value="1"/>
</dbReference>
<feature type="transmembrane region" description="Helical" evidence="7">
    <location>
        <begin position="144"/>
        <end position="166"/>
    </location>
</feature>
<evidence type="ECO:0000256" key="4">
    <source>
        <dbReference type="ARBA" id="ARBA00022692"/>
    </source>
</evidence>
<feature type="transmembrane region" description="Helical" evidence="7">
    <location>
        <begin position="326"/>
        <end position="347"/>
    </location>
</feature>
<organism evidence="9 10">
    <name type="scientific">Bacteroides thetaiotaomicron</name>
    <dbReference type="NCBI Taxonomy" id="818"/>
    <lineage>
        <taxon>Bacteria</taxon>
        <taxon>Pseudomonadati</taxon>
        <taxon>Bacteroidota</taxon>
        <taxon>Bacteroidia</taxon>
        <taxon>Bacteroidales</taxon>
        <taxon>Bacteroidaceae</taxon>
        <taxon>Bacteroides</taxon>
    </lineage>
</organism>
<feature type="transmembrane region" description="Helical" evidence="7">
    <location>
        <begin position="56"/>
        <end position="77"/>
    </location>
</feature>
<dbReference type="InterPro" id="IPR002656">
    <property type="entry name" value="Acyl_transf_3_dom"/>
</dbReference>
<keyword evidence="5 7" id="KW-1133">Transmembrane helix</keyword>
<evidence type="ECO:0000313" key="9">
    <source>
        <dbReference type="EMBL" id="KAB4447584.1"/>
    </source>
</evidence>
<feature type="transmembrane region" description="Helical" evidence="7">
    <location>
        <begin position="235"/>
        <end position="253"/>
    </location>
</feature>
<keyword evidence="3" id="KW-1003">Cell membrane</keyword>
<evidence type="ECO:0000256" key="3">
    <source>
        <dbReference type="ARBA" id="ARBA00022475"/>
    </source>
</evidence>
<evidence type="ECO:0000259" key="8">
    <source>
        <dbReference type="Pfam" id="PF01757"/>
    </source>
</evidence>
<dbReference type="GO" id="GO:0009246">
    <property type="term" value="P:enterobacterial common antigen biosynthetic process"/>
    <property type="evidence" value="ECO:0007669"/>
    <property type="project" value="TreeGrafter"/>
</dbReference>